<dbReference type="SMART" id="SM01358">
    <property type="entry name" value="HBM"/>
    <property type="match status" value="1"/>
</dbReference>
<sequence length="656" mass="72078">MTIKQKLWIIGILAFFGLATIFVVDSIGSKLIQDAMLLEKNALQAEIHMLESRRSEKDFLQRKDKKYIANVDEYSQLMIEHLSNLQGTQLSKPATESITLAKEYVNLFKKVTDDYIALGLTENEGLVGRLRNAVHTAEKSVLEIENKSYEAGILRLRRNEKDFIMRKDLKYIDKFNKNLSYLVSLINESDLESSHKKSLIEKLNSYKSDMGHYADLLIKVQKTQKEFRKVIHKIEPLLEKMANDAQEILHSNQSRISIIILTVTIITAMVLLISIYLIIRSILSSLGALQKCSQKVSEGDYDACEKVFLTGELEVLRSRIADMVAELKRSMDKAEQKSIEADEQAQKAHIAMEEANNEKEYAATLLETMAGISDEAGSIALNLNSASEELATQAKEIMNGADTQRDRAQETATAVDEMTATILEVANNSSSASEGTREATEQAEEGFKIVENVAGATDRLQSSTSQLQGALSEQNQRAEAIGQIMNVISDIADQTNLLALNAAIEAARAGEAGRGFAVVADEVRKLAEKTMTATQEVGSAISGIQDGTSTSLAIMQETEKAVEQCSSLAGNAGESLKSIVEIITESADQVRSIATATEEQSAACEQINVSTMEISNISAETSESVAQSVEAANNVSELSAELQRLIERMNKAKDQR</sequence>
<evidence type="ECO:0000259" key="7">
    <source>
        <dbReference type="PROSITE" id="PS50111"/>
    </source>
</evidence>
<dbReference type="OrthoDB" id="5349256at2"/>
<dbReference type="Gene3D" id="6.10.340.10">
    <property type="match status" value="1"/>
</dbReference>
<dbReference type="Gene3D" id="1.10.287.950">
    <property type="entry name" value="Methyl-accepting chemotaxis protein"/>
    <property type="match status" value="1"/>
</dbReference>
<evidence type="ECO:0000313" key="9">
    <source>
        <dbReference type="EMBL" id="CCO25212.1"/>
    </source>
</evidence>
<keyword evidence="2 4" id="KW-0807">Transducer</keyword>
<evidence type="ECO:0000256" key="3">
    <source>
        <dbReference type="ARBA" id="ARBA00029447"/>
    </source>
</evidence>
<gene>
    <name evidence="9" type="ORF">DESAM_22945</name>
</gene>
<keyword evidence="5" id="KW-0175">Coiled coil</keyword>
<evidence type="ECO:0000256" key="6">
    <source>
        <dbReference type="SAM" id="Phobius"/>
    </source>
</evidence>
<comment type="subcellular location">
    <subcellularLocation>
        <location evidence="1">Membrane</location>
    </subcellularLocation>
</comment>
<feature type="domain" description="HAMP" evidence="8">
    <location>
        <begin position="280"/>
        <end position="332"/>
    </location>
</feature>
<evidence type="ECO:0000256" key="2">
    <source>
        <dbReference type="ARBA" id="ARBA00023224"/>
    </source>
</evidence>
<name>L0RG50_9BACT</name>
<dbReference type="SUPFAM" id="SSF58104">
    <property type="entry name" value="Methyl-accepting chemotaxis protein (MCP) signaling domain"/>
    <property type="match status" value="1"/>
</dbReference>
<dbReference type="GO" id="GO:0006935">
    <property type="term" value="P:chemotaxis"/>
    <property type="evidence" value="ECO:0007669"/>
    <property type="project" value="UniProtKB-ARBA"/>
</dbReference>
<keyword evidence="6" id="KW-0472">Membrane</keyword>
<keyword evidence="6" id="KW-1133">Transmembrane helix</keyword>
<feature type="transmembrane region" description="Helical" evidence="6">
    <location>
        <begin position="7"/>
        <end position="24"/>
    </location>
</feature>
<keyword evidence="10" id="KW-1185">Reference proteome</keyword>
<dbReference type="PATRIC" id="fig|1121451.3.peg.3152"/>
<evidence type="ECO:0000256" key="1">
    <source>
        <dbReference type="ARBA" id="ARBA00004370"/>
    </source>
</evidence>
<dbReference type="InterPro" id="IPR004089">
    <property type="entry name" value="MCPsignal_dom"/>
</dbReference>
<evidence type="ECO:0000259" key="8">
    <source>
        <dbReference type="PROSITE" id="PS50885"/>
    </source>
</evidence>
<dbReference type="STRING" id="1121451.DESAM_22945"/>
<dbReference type="PROSITE" id="PS50885">
    <property type="entry name" value="HAMP"/>
    <property type="match status" value="1"/>
</dbReference>
<proteinExistence type="inferred from homology"/>
<feature type="transmembrane region" description="Helical" evidence="6">
    <location>
        <begin position="256"/>
        <end position="279"/>
    </location>
</feature>
<accession>L0RG50</accession>
<evidence type="ECO:0000256" key="4">
    <source>
        <dbReference type="PROSITE-ProRule" id="PRU00284"/>
    </source>
</evidence>
<dbReference type="EMBL" id="FO203522">
    <property type="protein sequence ID" value="CCO25212.1"/>
    <property type="molecule type" value="Genomic_DNA"/>
</dbReference>
<dbReference type="SMART" id="SM00283">
    <property type="entry name" value="MA"/>
    <property type="match status" value="1"/>
</dbReference>
<dbReference type="Proteomes" id="UP000010808">
    <property type="component" value="Chromosome"/>
</dbReference>
<feature type="coiled-coil region" evidence="5">
    <location>
        <begin position="628"/>
        <end position="655"/>
    </location>
</feature>
<dbReference type="RefSeq" id="WP_015337810.1">
    <property type="nucleotide sequence ID" value="NC_020055.1"/>
</dbReference>
<evidence type="ECO:0000313" key="10">
    <source>
        <dbReference type="Proteomes" id="UP000010808"/>
    </source>
</evidence>
<dbReference type="eggNOG" id="COG0840">
    <property type="taxonomic scope" value="Bacteria"/>
</dbReference>
<dbReference type="PANTHER" id="PTHR32089:SF112">
    <property type="entry name" value="LYSOZYME-LIKE PROTEIN-RELATED"/>
    <property type="match status" value="1"/>
</dbReference>
<dbReference type="GO" id="GO:0016020">
    <property type="term" value="C:membrane"/>
    <property type="evidence" value="ECO:0007669"/>
    <property type="project" value="UniProtKB-SubCell"/>
</dbReference>
<dbReference type="InterPro" id="IPR032255">
    <property type="entry name" value="HBM"/>
</dbReference>
<dbReference type="FunFam" id="1.10.287.950:FF:000001">
    <property type="entry name" value="Methyl-accepting chemotaxis sensory transducer"/>
    <property type="match status" value="1"/>
</dbReference>
<dbReference type="CDD" id="cd11386">
    <property type="entry name" value="MCP_signal"/>
    <property type="match status" value="1"/>
</dbReference>
<keyword evidence="6" id="KW-0812">Transmembrane</keyword>
<dbReference type="PANTHER" id="PTHR32089">
    <property type="entry name" value="METHYL-ACCEPTING CHEMOTAXIS PROTEIN MCPB"/>
    <property type="match status" value="1"/>
</dbReference>
<protein>
    <submittedName>
        <fullName evidence="9">Methyl-accepting chemotaxis sensory transducer</fullName>
    </submittedName>
</protein>
<dbReference type="GO" id="GO:0007165">
    <property type="term" value="P:signal transduction"/>
    <property type="evidence" value="ECO:0007669"/>
    <property type="project" value="UniProtKB-KW"/>
</dbReference>
<dbReference type="HOGENOM" id="CLU_000445_107_27_7"/>
<comment type="similarity">
    <text evidence="3">Belongs to the methyl-accepting chemotaxis (MCP) protein family.</text>
</comment>
<dbReference type="AlphaFoldDB" id="L0RG50"/>
<reference evidence="9 10" key="1">
    <citation type="submission" date="2012-10" db="EMBL/GenBank/DDBJ databases">
        <authorList>
            <person name="Genoscope - CEA"/>
        </authorList>
    </citation>
    <scope>NUCLEOTIDE SEQUENCE [LARGE SCALE GENOMIC DNA]</scope>
    <source>
        <strain evidence="10">AM13 / DSM 14728</strain>
    </source>
</reference>
<feature type="domain" description="Methyl-accepting transducer" evidence="7">
    <location>
        <begin position="379"/>
        <end position="615"/>
    </location>
</feature>
<organism evidence="9 10">
    <name type="scientific">Maridesulfovibrio hydrothermalis AM13 = DSM 14728</name>
    <dbReference type="NCBI Taxonomy" id="1121451"/>
    <lineage>
        <taxon>Bacteria</taxon>
        <taxon>Pseudomonadati</taxon>
        <taxon>Thermodesulfobacteriota</taxon>
        <taxon>Desulfovibrionia</taxon>
        <taxon>Desulfovibrionales</taxon>
        <taxon>Desulfovibrionaceae</taxon>
        <taxon>Maridesulfovibrio</taxon>
    </lineage>
</organism>
<dbReference type="KEGG" id="dhy:DESAM_22945"/>
<dbReference type="InterPro" id="IPR003660">
    <property type="entry name" value="HAMP_dom"/>
</dbReference>
<dbReference type="Pfam" id="PF00015">
    <property type="entry name" value="MCPsignal"/>
    <property type="match status" value="1"/>
</dbReference>
<evidence type="ECO:0000256" key="5">
    <source>
        <dbReference type="SAM" id="Coils"/>
    </source>
</evidence>
<dbReference type="PROSITE" id="PS50111">
    <property type="entry name" value="CHEMOTAXIS_TRANSDUC_2"/>
    <property type="match status" value="1"/>
</dbReference>
<feature type="coiled-coil region" evidence="5">
    <location>
        <begin position="313"/>
        <end position="358"/>
    </location>
</feature>